<dbReference type="InterPro" id="IPR010987">
    <property type="entry name" value="Glutathione-S-Trfase_C-like"/>
</dbReference>
<dbReference type="CDD" id="cd03191">
    <property type="entry name" value="GST_C_Zeta"/>
    <property type="match status" value="1"/>
</dbReference>
<proteinExistence type="inferred from homology"/>
<name>A0A193FJE5_9BORD</name>
<dbReference type="KEGG" id="bbro:BAU06_17690"/>
<dbReference type="EMBL" id="CP016170">
    <property type="protein sequence ID" value="ANN67882.1"/>
    <property type="molecule type" value="Genomic_DNA"/>
</dbReference>
<dbReference type="Gene3D" id="1.20.1050.10">
    <property type="match status" value="1"/>
</dbReference>
<dbReference type="SUPFAM" id="SSF52833">
    <property type="entry name" value="Thioredoxin-like"/>
    <property type="match status" value="1"/>
</dbReference>
<dbReference type="SFLD" id="SFLDS00019">
    <property type="entry name" value="Glutathione_Transferase_(cytos"/>
    <property type="match status" value="1"/>
</dbReference>
<protein>
    <submittedName>
        <fullName evidence="5">Maleylacetoacetate isomerase</fullName>
    </submittedName>
</protein>
<evidence type="ECO:0000313" key="4">
    <source>
        <dbReference type="EMBL" id="ANN67882.1"/>
    </source>
</evidence>
<dbReference type="InterPro" id="IPR034333">
    <property type="entry name" value="GST_Zeta_N"/>
</dbReference>
<dbReference type="GO" id="GO:0016034">
    <property type="term" value="F:maleylacetoacetate isomerase activity"/>
    <property type="evidence" value="ECO:0007669"/>
    <property type="project" value="TreeGrafter"/>
</dbReference>
<evidence type="ECO:0000259" key="3">
    <source>
        <dbReference type="PROSITE" id="PS50405"/>
    </source>
</evidence>
<dbReference type="Proteomes" id="UP000091897">
    <property type="component" value="Chromosome"/>
</dbReference>
<evidence type="ECO:0000313" key="5">
    <source>
        <dbReference type="EMBL" id="ANN72972.1"/>
    </source>
</evidence>
<gene>
    <name evidence="4" type="ORF">BAU06_17690</name>
    <name evidence="5" type="ORF">BAU08_17910</name>
</gene>
<dbReference type="GO" id="GO:0006559">
    <property type="term" value="P:L-phenylalanine catabolic process"/>
    <property type="evidence" value="ECO:0007669"/>
    <property type="project" value="TreeGrafter"/>
</dbReference>
<dbReference type="InterPro" id="IPR034330">
    <property type="entry name" value="GST_Zeta_C"/>
</dbReference>
<dbReference type="Pfam" id="PF13410">
    <property type="entry name" value="GST_C_2"/>
    <property type="match status" value="1"/>
</dbReference>
<accession>A0A193FJE5</accession>
<keyword evidence="6" id="KW-1185">Reference proteome</keyword>
<dbReference type="AlphaFoldDB" id="A0A193FJE5"/>
<dbReference type="GO" id="GO:0005737">
    <property type="term" value="C:cytoplasm"/>
    <property type="evidence" value="ECO:0007669"/>
    <property type="project" value="InterPro"/>
</dbReference>
<sequence length="215" mass="23641">MQLYSYFRSSAAYRVRIALNLKGLPYDTVPVHLLKDGGQQLKPDYVRLNPQALVPALVDGSTVLTQSMAIIEYLDETHPQPPLLPATPAARARVRALAQGIACDIHPLNNLRVLRYLKRELDVPDDARDAWYRHWVQTGLLALERMLADSPDTGTYCHGDTPTMADACLVPQLFNARRLDCDLSAMPTILRIDAACQALPAFAGAAPENQPDAAA</sequence>
<dbReference type="Gene3D" id="3.40.30.10">
    <property type="entry name" value="Glutaredoxin"/>
    <property type="match status" value="1"/>
</dbReference>
<dbReference type="PROSITE" id="PS50405">
    <property type="entry name" value="GST_CTER"/>
    <property type="match status" value="1"/>
</dbReference>
<dbReference type="NCBIfam" id="TIGR01262">
    <property type="entry name" value="maiA"/>
    <property type="match status" value="1"/>
</dbReference>
<dbReference type="OrthoDB" id="509852at2"/>
<dbReference type="CDD" id="cd03042">
    <property type="entry name" value="GST_N_Zeta"/>
    <property type="match status" value="1"/>
</dbReference>
<dbReference type="SFLD" id="SFLDG00358">
    <property type="entry name" value="Main_(cytGST)"/>
    <property type="match status" value="1"/>
</dbReference>
<dbReference type="Pfam" id="PF13417">
    <property type="entry name" value="GST_N_3"/>
    <property type="match status" value="1"/>
</dbReference>
<dbReference type="GO" id="GO:0004364">
    <property type="term" value="F:glutathione transferase activity"/>
    <property type="evidence" value="ECO:0007669"/>
    <property type="project" value="TreeGrafter"/>
</dbReference>
<dbReference type="EMBL" id="CP016171">
    <property type="protein sequence ID" value="ANN72972.1"/>
    <property type="molecule type" value="Genomic_DNA"/>
</dbReference>
<dbReference type="InterPro" id="IPR036282">
    <property type="entry name" value="Glutathione-S-Trfase_C_sf"/>
</dbReference>
<reference evidence="6 7" key="1">
    <citation type="submission" date="2016-06" db="EMBL/GenBank/DDBJ databases">
        <title>Complete genome sequences of Bordetella bronchialis and Bordetella flabilis.</title>
        <authorList>
            <person name="LiPuma J.J."/>
            <person name="Spilker T."/>
        </authorList>
    </citation>
    <scope>NUCLEOTIDE SEQUENCE [LARGE SCALE GENOMIC DNA]</scope>
    <source>
        <strain evidence="5 7">AU17976</strain>
        <strain evidence="4 6">AU3182</strain>
    </source>
</reference>
<dbReference type="PANTHER" id="PTHR42673:SF21">
    <property type="entry name" value="GLUTATHIONE S-TRANSFERASE YFCF"/>
    <property type="match status" value="1"/>
</dbReference>
<feature type="domain" description="GST N-terminal" evidence="2">
    <location>
        <begin position="1"/>
        <end position="82"/>
    </location>
</feature>
<keyword evidence="5" id="KW-0413">Isomerase</keyword>
<dbReference type="GO" id="GO:0006749">
    <property type="term" value="P:glutathione metabolic process"/>
    <property type="evidence" value="ECO:0007669"/>
    <property type="project" value="TreeGrafter"/>
</dbReference>
<evidence type="ECO:0000313" key="7">
    <source>
        <dbReference type="Proteomes" id="UP000092213"/>
    </source>
</evidence>
<evidence type="ECO:0000256" key="1">
    <source>
        <dbReference type="ARBA" id="ARBA00010007"/>
    </source>
</evidence>
<dbReference type="Proteomes" id="UP000092213">
    <property type="component" value="Chromosome"/>
</dbReference>
<dbReference type="InterPro" id="IPR036249">
    <property type="entry name" value="Thioredoxin-like_sf"/>
</dbReference>
<dbReference type="InterPro" id="IPR005955">
    <property type="entry name" value="GST_Zeta"/>
</dbReference>
<comment type="similarity">
    <text evidence="1">Belongs to the GST superfamily. Zeta family.</text>
</comment>
<dbReference type="FunFam" id="1.20.1050.10:FF:000017">
    <property type="entry name" value="Maleylacetoacetate isomerase"/>
    <property type="match status" value="1"/>
</dbReference>
<feature type="domain" description="GST C-terminal" evidence="3">
    <location>
        <begin position="87"/>
        <end position="215"/>
    </location>
</feature>
<dbReference type="SUPFAM" id="SSF47616">
    <property type="entry name" value="GST C-terminal domain-like"/>
    <property type="match status" value="1"/>
</dbReference>
<dbReference type="PANTHER" id="PTHR42673">
    <property type="entry name" value="MALEYLACETOACETATE ISOMERASE"/>
    <property type="match status" value="1"/>
</dbReference>
<dbReference type="InterPro" id="IPR040079">
    <property type="entry name" value="Glutathione_S-Trfase"/>
</dbReference>
<evidence type="ECO:0000313" key="6">
    <source>
        <dbReference type="Proteomes" id="UP000091897"/>
    </source>
</evidence>
<dbReference type="STRING" id="463025.BAU08_17910"/>
<dbReference type="FunFam" id="3.40.30.10:FF:000293">
    <property type="entry name" value="Maleylacetoacetate isomerase MaiA"/>
    <property type="match status" value="1"/>
</dbReference>
<organism evidence="5 7">
    <name type="scientific">Bordetella bronchialis</name>
    <dbReference type="NCBI Taxonomy" id="463025"/>
    <lineage>
        <taxon>Bacteria</taxon>
        <taxon>Pseudomonadati</taxon>
        <taxon>Pseudomonadota</taxon>
        <taxon>Betaproteobacteria</taxon>
        <taxon>Burkholderiales</taxon>
        <taxon>Alcaligenaceae</taxon>
        <taxon>Bordetella</taxon>
    </lineage>
</organism>
<dbReference type="InterPro" id="IPR004045">
    <property type="entry name" value="Glutathione_S-Trfase_N"/>
</dbReference>
<dbReference type="RefSeq" id="WP_066353014.1">
    <property type="nucleotide sequence ID" value="NZ_CBCSFJ010000060.1"/>
</dbReference>
<evidence type="ECO:0000259" key="2">
    <source>
        <dbReference type="PROSITE" id="PS50404"/>
    </source>
</evidence>
<dbReference type="PROSITE" id="PS50404">
    <property type="entry name" value="GST_NTER"/>
    <property type="match status" value="1"/>
</dbReference>